<dbReference type="InterPro" id="IPR013656">
    <property type="entry name" value="PAS_4"/>
</dbReference>
<dbReference type="Gene3D" id="3.30.450.20">
    <property type="entry name" value="PAS domain"/>
    <property type="match status" value="1"/>
</dbReference>
<dbReference type="InterPro" id="IPR000700">
    <property type="entry name" value="PAS-assoc_C"/>
</dbReference>
<name>A0A1W1ULP2_9BACT</name>
<dbReference type="PANTHER" id="PTHR42878">
    <property type="entry name" value="TWO-COMPONENT HISTIDINE KINASE"/>
    <property type="match status" value="1"/>
</dbReference>
<dbReference type="InterPro" id="IPR004358">
    <property type="entry name" value="Sig_transdc_His_kin-like_C"/>
</dbReference>
<dbReference type="Pfam" id="PF02518">
    <property type="entry name" value="HATPase_c"/>
    <property type="match status" value="1"/>
</dbReference>
<dbReference type="InterPro" id="IPR005467">
    <property type="entry name" value="His_kinase_dom"/>
</dbReference>
<keyword evidence="4 7" id="KW-0418">Kinase</keyword>
<dbReference type="PROSITE" id="PS50109">
    <property type="entry name" value="HIS_KIN"/>
    <property type="match status" value="1"/>
</dbReference>
<evidence type="ECO:0000256" key="2">
    <source>
        <dbReference type="ARBA" id="ARBA00012438"/>
    </source>
</evidence>
<feature type="domain" description="PAC" evidence="6">
    <location>
        <begin position="233"/>
        <end position="288"/>
    </location>
</feature>
<dbReference type="OrthoDB" id="9766459at2"/>
<dbReference type="GO" id="GO:0030295">
    <property type="term" value="F:protein kinase activator activity"/>
    <property type="evidence" value="ECO:0007669"/>
    <property type="project" value="TreeGrafter"/>
</dbReference>
<dbReference type="SUPFAM" id="SSF55785">
    <property type="entry name" value="PYP-like sensor domain (PAS domain)"/>
    <property type="match status" value="1"/>
</dbReference>
<feature type="domain" description="Histidine kinase" evidence="5">
    <location>
        <begin position="321"/>
        <end position="500"/>
    </location>
</feature>
<gene>
    <name evidence="7" type="ORF">SAMN00120144_3046</name>
</gene>
<dbReference type="PROSITE" id="PS50113">
    <property type="entry name" value="PAC"/>
    <property type="match status" value="1"/>
</dbReference>
<dbReference type="InterPro" id="IPR035965">
    <property type="entry name" value="PAS-like_dom_sf"/>
</dbReference>
<dbReference type="EMBL" id="FWWW01000034">
    <property type="protein sequence ID" value="SMB82026.1"/>
    <property type="molecule type" value="Genomic_DNA"/>
</dbReference>
<proteinExistence type="predicted"/>
<dbReference type="InterPro" id="IPR050351">
    <property type="entry name" value="BphY/WalK/GraS-like"/>
</dbReference>
<dbReference type="GO" id="GO:0004673">
    <property type="term" value="F:protein histidine kinase activity"/>
    <property type="evidence" value="ECO:0007669"/>
    <property type="project" value="UniProtKB-EC"/>
</dbReference>
<dbReference type="EC" id="2.7.13.3" evidence="2"/>
<reference evidence="7 8" key="1">
    <citation type="submission" date="2017-04" db="EMBL/GenBank/DDBJ databases">
        <authorList>
            <person name="Afonso C.L."/>
            <person name="Miller P.J."/>
            <person name="Scott M.A."/>
            <person name="Spackman E."/>
            <person name="Goraichik I."/>
            <person name="Dimitrov K.M."/>
            <person name="Suarez D.L."/>
            <person name="Swayne D.E."/>
        </authorList>
    </citation>
    <scope>NUCLEOTIDE SEQUENCE [LARGE SCALE GENOMIC DNA]</scope>
    <source>
        <strain evidence="7 8">DSM 11622</strain>
    </source>
</reference>
<protein>
    <recommendedName>
        <fullName evidence="2">histidine kinase</fullName>
        <ecNumber evidence="2">2.7.13.3</ecNumber>
    </recommendedName>
</protein>
<dbReference type="GO" id="GO:0000156">
    <property type="term" value="F:phosphorelay response regulator activity"/>
    <property type="evidence" value="ECO:0007669"/>
    <property type="project" value="TreeGrafter"/>
</dbReference>
<dbReference type="Pfam" id="PF08448">
    <property type="entry name" value="PAS_4"/>
    <property type="match status" value="1"/>
</dbReference>
<dbReference type="Proteomes" id="UP000192266">
    <property type="component" value="Unassembled WGS sequence"/>
</dbReference>
<evidence type="ECO:0000256" key="1">
    <source>
        <dbReference type="ARBA" id="ARBA00000085"/>
    </source>
</evidence>
<accession>A0A1W1ULP2</accession>
<evidence type="ECO:0000256" key="4">
    <source>
        <dbReference type="ARBA" id="ARBA00022777"/>
    </source>
</evidence>
<keyword evidence="3" id="KW-0808">Transferase</keyword>
<dbReference type="PANTHER" id="PTHR42878:SF15">
    <property type="entry name" value="BACTERIOPHYTOCHROME"/>
    <property type="match status" value="1"/>
</dbReference>
<dbReference type="Gene3D" id="3.30.565.10">
    <property type="entry name" value="Histidine kinase-like ATPase, C-terminal domain"/>
    <property type="match status" value="1"/>
</dbReference>
<dbReference type="InterPro" id="IPR036890">
    <property type="entry name" value="HATPase_C_sf"/>
</dbReference>
<evidence type="ECO:0000259" key="5">
    <source>
        <dbReference type="PROSITE" id="PS50109"/>
    </source>
</evidence>
<dbReference type="RefSeq" id="WP_084443420.1">
    <property type="nucleotide sequence ID" value="NZ_FWWW01000034.1"/>
</dbReference>
<dbReference type="STRING" id="645990.SAMN00120144_3046"/>
<dbReference type="PRINTS" id="PR00344">
    <property type="entry name" value="BCTRLSENSOR"/>
</dbReference>
<dbReference type="SUPFAM" id="SSF55874">
    <property type="entry name" value="ATPase domain of HSP90 chaperone/DNA topoisomerase II/histidine kinase"/>
    <property type="match status" value="1"/>
</dbReference>
<evidence type="ECO:0000313" key="7">
    <source>
        <dbReference type="EMBL" id="SMB82026.1"/>
    </source>
</evidence>
<evidence type="ECO:0000256" key="3">
    <source>
        <dbReference type="ARBA" id="ARBA00022679"/>
    </source>
</evidence>
<comment type="catalytic activity">
    <reaction evidence="1">
        <text>ATP + protein L-histidine = ADP + protein N-phospho-L-histidine.</text>
        <dbReference type="EC" id="2.7.13.3"/>
    </reaction>
</comment>
<evidence type="ECO:0000259" key="6">
    <source>
        <dbReference type="PROSITE" id="PS50113"/>
    </source>
</evidence>
<evidence type="ECO:0000313" key="8">
    <source>
        <dbReference type="Proteomes" id="UP000192266"/>
    </source>
</evidence>
<dbReference type="AlphaFoldDB" id="A0A1W1ULP2"/>
<dbReference type="InterPro" id="IPR003594">
    <property type="entry name" value="HATPase_dom"/>
</dbReference>
<dbReference type="GO" id="GO:0007234">
    <property type="term" value="P:osmosensory signaling via phosphorelay pathway"/>
    <property type="evidence" value="ECO:0007669"/>
    <property type="project" value="TreeGrafter"/>
</dbReference>
<sequence>MEFFSPALVTGPTFPLPATDELLQSVLDVSLTPIQLWRPVCGPDSAVTNFILDYLNPASQRMPARPGSTLLACFPPAEVAGIFAFCHRVFVTGVAGRYDTPCQADEPTTLYQLVARRSGALLIVSFPDTADYTRPAAEEALRDSQIREAAALAKALRQRRRLFSLFKEAPGLVARLSGPDHVIELANDAFRQAFGFRELVGKTYREAAPELTNQRFFDWLDEVYRTGKTYHGNEVPAHLDRTNSGQLEPSYFNFTYQATHDAAGAVAGILVCAYDVTEQVVARQQLQQLNEALETSVRERTQADVLAAPELTQAASQVLPLLDMMQGAVERFQLTLAQLTDIVRLQAAHTQPAETVDLATLIEDVRLDLAPLLAAAKPDIRVDVTGCPSVSFAPRNLRSIVYNLLSNAVKYRDPARPPVVQLRCHSTEGATVLEVQDNGLGLDETQQARLFGLFQRLHSHVEGSGVGLYMIKKIVGNAGGTIRVESQRGVGSSFVVSLPG</sequence>
<dbReference type="SMART" id="SM00387">
    <property type="entry name" value="HATPase_c"/>
    <property type="match status" value="1"/>
</dbReference>
<organism evidence="7 8">
    <name type="scientific">Hymenobacter roseosalivarius DSM 11622</name>
    <dbReference type="NCBI Taxonomy" id="645990"/>
    <lineage>
        <taxon>Bacteria</taxon>
        <taxon>Pseudomonadati</taxon>
        <taxon>Bacteroidota</taxon>
        <taxon>Cytophagia</taxon>
        <taxon>Cytophagales</taxon>
        <taxon>Hymenobacteraceae</taxon>
        <taxon>Hymenobacter</taxon>
    </lineage>
</organism>
<keyword evidence="8" id="KW-1185">Reference proteome</keyword>